<feature type="region of interest" description="Disordered" evidence="6">
    <location>
        <begin position="419"/>
        <end position="465"/>
    </location>
</feature>
<dbReference type="SUPFAM" id="SSF51905">
    <property type="entry name" value="FAD/NAD(P)-binding domain"/>
    <property type="match status" value="1"/>
</dbReference>
<keyword evidence="3" id="KW-0285">Flavoprotein</keyword>
<keyword evidence="5" id="KW-0560">Oxidoreductase</keyword>
<dbReference type="InterPro" id="IPR007867">
    <property type="entry name" value="GMC_OxRtase_C"/>
</dbReference>
<dbReference type="PANTHER" id="PTHR42784">
    <property type="entry name" value="PYRANOSE 2-OXIDASE"/>
    <property type="match status" value="1"/>
</dbReference>
<dbReference type="PANTHER" id="PTHR42784:SF1">
    <property type="entry name" value="PYRANOSE 2-OXIDASE"/>
    <property type="match status" value="1"/>
</dbReference>
<dbReference type="Pfam" id="PF05199">
    <property type="entry name" value="GMC_oxred_C"/>
    <property type="match status" value="1"/>
</dbReference>
<evidence type="ECO:0000259" key="7">
    <source>
        <dbReference type="Pfam" id="PF05199"/>
    </source>
</evidence>
<evidence type="ECO:0000256" key="4">
    <source>
        <dbReference type="ARBA" id="ARBA00022827"/>
    </source>
</evidence>
<keyword evidence="9" id="KW-1185">Reference proteome</keyword>
<dbReference type="AlphaFoldDB" id="H0E311"/>
<evidence type="ECO:0000313" key="9">
    <source>
        <dbReference type="Proteomes" id="UP000005143"/>
    </source>
</evidence>
<organism evidence="8 9">
    <name type="scientific">Patulibacter medicamentivorans</name>
    <dbReference type="NCBI Taxonomy" id="1097667"/>
    <lineage>
        <taxon>Bacteria</taxon>
        <taxon>Bacillati</taxon>
        <taxon>Actinomycetota</taxon>
        <taxon>Thermoleophilia</taxon>
        <taxon>Solirubrobacterales</taxon>
        <taxon>Patulibacteraceae</taxon>
        <taxon>Patulibacter</taxon>
    </lineage>
</organism>
<gene>
    <name evidence="8" type="ORF">PAI11_11780</name>
</gene>
<evidence type="ECO:0000256" key="6">
    <source>
        <dbReference type="SAM" id="MobiDB-lite"/>
    </source>
</evidence>
<dbReference type="Proteomes" id="UP000005143">
    <property type="component" value="Unassembled WGS sequence"/>
</dbReference>
<reference evidence="8 9" key="1">
    <citation type="journal article" date="2013" name="Biodegradation">
        <title>Quantitative proteomic analysis of ibuprofen-degrading Patulibacter sp. strain I11.</title>
        <authorList>
            <person name="Almeida B."/>
            <person name="Kjeldal H."/>
            <person name="Lolas I."/>
            <person name="Knudsen A.D."/>
            <person name="Carvalho G."/>
            <person name="Nielsen K.L."/>
            <person name="Barreto Crespo M.T."/>
            <person name="Stensballe A."/>
            <person name="Nielsen J.L."/>
        </authorList>
    </citation>
    <scope>NUCLEOTIDE SEQUENCE [LARGE SCALE GENOMIC DNA]</scope>
    <source>
        <strain evidence="8 9">I11</strain>
    </source>
</reference>
<sequence>MRSATDAGHGPGALDPEVTVEDWPLTAADLDPYHDRVERLLEVAGGAASGGRELPGALAPTAWTTRMAGAARRRGWTPFAAPAALRGDALAPPAAGSVSDELLAAAVSSGAVEVRSEATALEVLVDGDRVRGVRYRRAGRTLEQRARAVVLAASVFENVRLLLLSRSPAFPAGLANGSGQVGRHFMAHSVLLVHGLFAGEDLGRASGTPAQATAIADFDGDAFDHRGLGFVGGSLLQAAMTGPTAPGGGPLATAPPPGIRPGTPAARRWAADHGRSVGSVWAQPEQLPRAGHRLDLDPAHADPLGRPVLRVTHGLAVDDRRRAAFLAARMGEWLREAGAARVWTAPLVPQPLGTHLYGGARMGDDPATSVVDADGIAHGRDDLAIVGSSTFPTTGGRGPTQTIEALAWRTAERLAARLGGDGAARPQRASWTTSPPTTVTSARPSRQASGGSRSGSTSSATRSPT</sequence>
<name>H0E311_9ACTN</name>
<comment type="cofactor">
    <cofactor evidence="1">
        <name>FAD</name>
        <dbReference type="ChEBI" id="CHEBI:57692"/>
    </cofactor>
</comment>
<dbReference type="GO" id="GO:0016614">
    <property type="term" value="F:oxidoreductase activity, acting on CH-OH group of donors"/>
    <property type="evidence" value="ECO:0007669"/>
    <property type="project" value="InterPro"/>
</dbReference>
<evidence type="ECO:0000313" key="8">
    <source>
        <dbReference type="EMBL" id="EHN11920.1"/>
    </source>
</evidence>
<dbReference type="EMBL" id="AGUD01000056">
    <property type="protein sequence ID" value="EHN11920.1"/>
    <property type="molecule type" value="Genomic_DNA"/>
</dbReference>
<feature type="compositionally biased region" description="Low complexity" evidence="6">
    <location>
        <begin position="432"/>
        <end position="465"/>
    </location>
</feature>
<dbReference type="Gene3D" id="3.50.50.60">
    <property type="entry name" value="FAD/NAD(P)-binding domain"/>
    <property type="match status" value="2"/>
</dbReference>
<comment type="similarity">
    <text evidence="2">Belongs to the GMC oxidoreductase family.</text>
</comment>
<comment type="caution">
    <text evidence="8">The sequence shown here is derived from an EMBL/GenBank/DDBJ whole genome shotgun (WGS) entry which is preliminary data.</text>
</comment>
<feature type="domain" description="Glucose-methanol-choline oxidoreductase C-terminal" evidence="7">
    <location>
        <begin position="297"/>
        <end position="407"/>
    </location>
</feature>
<protein>
    <submittedName>
        <fullName evidence="8">Glucose-methanol-choline (GMC) oxidoreductase:NAD binding site</fullName>
    </submittedName>
</protein>
<dbReference type="InterPro" id="IPR051473">
    <property type="entry name" value="P2Ox-like"/>
</dbReference>
<dbReference type="InterPro" id="IPR036188">
    <property type="entry name" value="FAD/NAD-bd_sf"/>
</dbReference>
<evidence type="ECO:0000256" key="2">
    <source>
        <dbReference type="ARBA" id="ARBA00010790"/>
    </source>
</evidence>
<accession>H0E311</accession>
<evidence type="ECO:0000256" key="1">
    <source>
        <dbReference type="ARBA" id="ARBA00001974"/>
    </source>
</evidence>
<keyword evidence="4" id="KW-0274">FAD</keyword>
<evidence type="ECO:0000256" key="5">
    <source>
        <dbReference type="ARBA" id="ARBA00023002"/>
    </source>
</evidence>
<evidence type="ECO:0000256" key="3">
    <source>
        <dbReference type="ARBA" id="ARBA00022630"/>
    </source>
</evidence>
<proteinExistence type="inferred from homology"/>